<dbReference type="GO" id="GO:0016780">
    <property type="term" value="F:phosphotransferase activity, for other substituted phosphate groups"/>
    <property type="evidence" value="ECO:0007669"/>
    <property type="project" value="TreeGrafter"/>
</dbReference>
<proteinExistence type="inferred from homology"/>
<protein>
    <submittedName>
        <fullName evidence="4">Sugar transferase</fullName>
    </submittedName>
</protein>
<dbReference type="OrthoDB" id="9808602at2"/>
<feature type="domain" description="Bacterial sugar transferase" evidence="3">
    <location>
        <begin position="9"/>
        <end position="191"/>
    </location>
</feature>
<dbReference type="AlphaFoldDB" id="A0A372LKT1"/>
<evidence type="ECO:0000256" key="2">
    <source>
        <dbReference type="SAM" id="Phobius"/>
    </source>
</evidence>
<keyword evidence="2" id="KW-0472">Membrane</keyword>
<name>A0A372LKT1_9BACI</name>
<sequence>MRVLNLTIKRIIDLLGSLIGMIIISPILILIAISIKLTSKGPVFFKQERLGENGKVFKILKYRTMVVNAEKIGDGLKVKSDNDSRITKVGKFLRATSLDELPQLCNVIIGQMSLVGPRPPVPYHPYKGFQNYPDWSKKRFNMKPGITGLSQVTVRASVSWDERMVYDVKYIDDFNIWLDIKVLLKTVLKVFMRDSIYLQSPNETATAKQQENNEGKR</sequence>
<dbReference type="RefSeq" id="WP_117327727.1">
    <property type="nucleotide sequence ID" value="NZ_QVTE01000046.1"/>
</dbReference>
<feature type="transmembrane region" description="Helical" evidence="2">
    <location>
        <begin position="12"/>
        <end position="35"/>
    </location>
</feature>
<evidence type="ECO:0000313" key="4">
    <source>
        <dbReference type="EMBL" id="RFU67120.1"/>
    </source>
</evidence>
<keyword evidence="4" id="KW-0808">Transferase</keyword>
<evidence type="ECO:0000313" key="5">
    <source>
        <dbReference type="Proteomes" id="UP000264541"/>
    </source>
</evidence>
<gene>
    <name evidence="4" type="ORF">D0469_16000</name>
</gene>
<keyword evidence="2" id="KW-1133">Transmembrane helix</keyword>
<accession>A0A372LKT1</accession>
<dbReference type="InterPro" id="IPR003362">
    <property type="entry name" value="Bact_transf"/>
</dbReference>
<dbReference type="Proteomes" id="UP000264541">
    <property type="component" value="Unassembled WGS sequence"/>
</dbReference>
<dbReference type="PANTHER" id="PTHR30576:SF0">
    <property type="entry name" value="UNDECAPRENYL-PHOSPHATE N-ACETYLGALACTOSAMINYL 1-PHOSPHATE TRANSFERASE-RELATED"/>
    <property type="match status" value="1"/>
</dbReference>
<reference evidence="4 5" key="1">
    <citation type="submission" date="2018-08" db="EMBL/GenBank/DDBJ databases">
        <title>Bacillus chawlae sp. nov., Bacillus glennii sp. nov., and Bacillus saganii sp. nov. Isolated from the Vehicle Assembly Building at Kennedy Space Center where the Viking Spacecraft were Assembled.</title>
        <authorList>
            <person name="Seuylemezian A."/>
            <person name="Vaishampayan P."/>
        </authorList>
    </citation>
    <scope>NUCLEOTIDE SEQUENCE [LARGE SCALE GENOMIC DNA]</scope>
    <source>
        <strain evidence="4 5">V47-23a</strain>
    </source>
</reference>
<dbReference type="PANTHER" id="PTHR30576">
    <property type="entry name" value="COLANIC BIOSYNTHESIS UDP-GLUCOSE LIPID CARRIER TRANSFERASE"/>
    <property type="match status" value="1"/>
</dbReference>
<dbReference type="Pfam" id="PF02397">
    <property type="entry name" value="Bac_transf"/>
    <property type="match status" value="1"/>
</dbReference>
<comment type="caution">
    <text evidence="4">The sequence shown here is derived from an EMBL/GenBank/DDBJ whole genome shotgun (WGS) entry which is preliminary data.</text>
</comment>
<evidence type="ECO:0000256" key="1">
    <source>
        <dbReference type="ARBA" id="ARBA00006464"/>
    </source>
</evidence>
<keyword evidence="5" id="KW-1185">Reference proteome</keyword>
<keyword evidence="2" id="KW-0812">Transmembrane</keyword>
<evidence type="ECO:0000259" key="3">
    <source>
        <dbReference type="Pfam" id="PF02397"/>
    </source>
</evidence>
<organism evidence="4 5">
    <name type="scientific">Peribacillus saganii</name>
    <dbReference type="NCBI Taxonomy" id="2303992"/>
    <lineage>
        <taxon>Bacteria</taxon>
        <taxon>Bacillati</taxon>
        <taxon>Bacillota</taxon>
        <taxon>Bacilli</taxon>
        <taxon>Bacillales</taxon>
        <taxon>Bacillaceae</taxon>
        <taxon>Peribacillus</taxon>
    </lineage>
</organism>
<dbReference type="EMBL" id="QVTE01000046">
    <property type="protein sequence ID" value="RFU67120.1"/>
    <property type="molecule type" value="Genomic_DNA"/>
</dbReference>
<comment type="similarity">
    <text evidence="1">Belongs to the bacterial sugar transferase family.</text>
</comment>